<dbReference type="InterPro" id="IPR026444">
    <property type="entry name" value="Secre_tail"/>
</dbReference>
<evidence type="ECO:0000256" key="4">
    <source>
        <dbReference type="ARBA" id="ARBA00023136"/>
    </source>
</evidence>
<dbReference type="InterPro" id="IPR029865">
    <property type="entry name" value="KIAA0319-like"/>
</dbReference>
<dbReference type="PANTHER" id="PTHR46182">
    <property type="entry name" value="FI19480P1"/>
    <property type="match status" value="1"/>
</dbReference>
<dbReference type="SMART" id="SM00089">
    <property type="entry name" value="PKD"/>
    <property type="match status" value="13"/>
</dbReference>
<dbReference type="InterPro" id="IPR006626">
    <property type="entry name" value="PbH1"/>
</dbReference>
<dbReference type="PROSITE" id="PS50093">
    <property type="entry name" value="PKD"/>
    <property type="match status" value="1"/>
</dbReference>
<feature type="chain" id="PRO_5022768017" evidence="7">
    <location>
        <begin position="41"/>
        <end position="2071"/>
    </location>
</feature>
<dbReference type="GO" id="GO:0016020">
    <property type="term" value="C:membrane"/>
    <property type="evidence" value="ECO:0007669"/>
    <property type="project" value="UniProtKB-SubCell"/>
</dbReference>
<dbReference type="FunFam" id="2.60.40.10:FF:000257">
    <property type="entry name" value="Dyslexia-associated protein KIAA0319-like"/>
    <property type="match status" value="3"/>
</dbReference>
<dbReference type="NCBIfam" id="TIGR04183">
    <property type="entry name" value="Por_Secre_tail"/>
    <property type="match status" value="1"/>
</dbReference>
<feature type="region of interest" description="Disordered" evidence="6">
    <location>
        <begin position="289"/>
        <end position="313"/>
    </location>
</feature>
<dbReference type="InterPro" id="IPR022409">
    <property type="entry name" value="PKD/Chitinase_dom"/>
</dbReference>
<evidence type="ECO:0000256" key="5">
    <source>
        <dbReference type="ARBA" id="ARBA00023180"/>
    </source>
</evidence>
<dbReference type="InterPro" id="IPR059226">
    <property type="entry name" value="Choice_anch_Q_dom"/>
</dbReference>
<dbReference type="Pfam" id="PF02230">
    <property type="entry name" value="Abhydrolase_2"/>
    <property type="match status" value="1"/>
</dbReference>
<feature type="compositionally biased region" description="Gly residues" evidence="6">
    <location>
        <begin position="299"/>
        <end position="310"/>
    </location>
</feature>
<evidence type="ECO:0000256" key="7">
    <source>
        <dbReference type="SAM" id="SignalP"/>
    </source>
</evidence>
<dbReference type="SUPFAM" id="SSF53474">
    <property type="entry name" value="alpha/beta-Hydrolases"/>
    <property type="match status" value="1"/>
</dbReference>
<dbReference type="Proteomes" id="UP000324611">
    <property type="component" value="Unassembled WGS sequence"/>
</dbReference>
<reference evidence="9 10" key="1">
    <citation type="submission" date="2019-09" db="EMBL/GenBank/DDBJ databases">
        <title>Chitinophaga ginsengihumi sp. nov., isolated from soil of ginseng rhizosphere.</title>
        <authorList>
            <person name="Lee J."/>
        </authorList>
    </citation>
    <scope>NUCLEOTIDE SEQUENCE [LARGE SCALE GENOMIC DNA]</scope>
    <source>
        <strain evidence="9 10">BN140078</strain>
    </source>
</reference>
<dbReference type="Gene3D" id="3.40.50.1820">
    <property type="entry name" value="alpha/beta hydrolase"/>
    <property type="match status" value="1"/>
</dbReference>
<protein>
    <submittedName>
        <fullName evidence="9">T9SS type A sorting domain-containing protein</fullName>
    </submittedName>
</protein>
<dbReference type="SUPFAM" id="SSF49299">
    <property type="entry name" value="PKD domain"/>
    <property type="match status" value="12"/>
</dbReference>
<dbReference type="InterPro" id="IPR029058">
    <property type="entry name" value="AB_hydrolase_fold"/>
</dbReference>
<organism evidence="9 10">
    <name type="scientific">Chitinophaga agrisoli</name>
    <dbReference type="NCBI Taxonomy" id="2607653"/>
    <lineage>
        <taxon>Bacteria</taxon>
        <taxon>Pseudomonadati</taxon>
        <taxon>Bacteroidota</taxon>
        <taxon>Chitinophagia</taxon>
        <taxon>Chitinophagales</taxon>
        <taxon>Chitinophagaceae</taxon>
        <taxon>Chitinophaga</taxon>
    </lineage>
</organism>
<keyword evidence="7" id="KW-0732">Signal</keyword>
<dbReference type="Pfam" id="PF18962">
    <property type="entry name" value="Por_Secre_tail"/>
    <property type="match status" value="1"/>
</dbReference>
<feature type="signal peptide" evidence="7">
    <location>
        <begin position="1"/>
        <end position="40"/>
    </location>
</feature>
<dbReference type="SUPFAM" id="SSF51126">
    <property type="entry name" value="Pectin lyase-like"/>
    <property type="match status" value="1"/>
</dbReference>
<comment type="subcellular location">
    <subcellularLocation>
        <location evidence="1">Membrane</location>
    </subcellularLocation>
</comment>
<dbReference type="PANTHER" id="PTHR46182:SF2">
    <property type="entry name" value="FI19480P1"/>
    <property type="match status" value="1"/>
</dbReference>
<dbReference type="InterPro" id="IPR013783">
    <property type="entry name" value="Ig-like_fold"/>
</dbReference>
<keyword evidence="2" id="KW-0812">Transmembrane</keyword>
<dbReference type="GO" id="GO:0016787">
    <property type="term" value="F:hydrolase activity"/>
    <property type="evidence" value="ECO:0007669"/>
    <property type="project" value="InterPro"/>
</dbReference>
<dbReference type="SMART" id="SM00710">
    <property type="entry name" value="PbH1"/>
    <property type="match status" value="7"/>
</dbReference>
<dbReference type="InterPro" id="IPR003140">
    <property type="entry name" value="PLipase/COase/thioEstase"/>
</dbReference>
<evidence type="ECO:0000256" key="3">
    <source>
        <dbReference type="ARBA" id="ARBA00022989"/>
    </source>
</evidence>
<dbReference type="FunFam" id="2.60.40.10:FF:000061">
    <property type="entry name" value="Dyslexia-associated protein KIAA0319 homolog"/>
    <property type="match status" value="1"/>
</dbReference>
<keyword evidence="5" id="KW-0325">Glycoprotein</keyword>
<dbReference type="InterPro" id="IPR011050">
    <property type="entry name" value="Pectin_lyase_fold/virulence"/>
</dbReference>
<dbReference type="Gene3D" id="2.60.40.10">
    <property type="entry name" value="Immunoglobulins"/>
    <property type="match status" value="13"/>
</dbReference>
<dbReference type="NCBIfam" id="NF041518">
    <property type="entry name" value="choice_anch_Q"/>
    <property type="match status" value="1"/>
</dbReference>
<name>A0A5B2VTB5_9BACT</name>
<feature type="domain" description="PKD" evidence="8">
    <location>
        <begin position="952"/>
        <end position="1023"/>
    </location>
</feature>
<accession>A0A5B2VTB5</accession>
<evidence type="ECO:0000259" key="8">
    <source>
        <dbReference type="PROSITE" id="PS50093"/>
    </source>
</evidence>
<gene>
    <name evidence="9" type="ORF">F0L74_07805</name>
</gene>
<dbReference type="Pfam" id="PF13229">
    <property type="entry name" value="Beta_helix"/>
    <property type="match status" value="1"/>
</dbReference>
<dbReference type="InterPro" id="IPR035986">
    <property type="entry name" value="PKD_dom_sf"/>
</dbReference>
<dbReference type="GO" id="GO:0031410">
    <property type="term" value="C:cytoplasmic vesicle"/>
    <property type="evidence" value="ECO:0007669"/>
    <property type="project" value="TreeGrafter"/>
</dbReference>
<keyword evidence="3" id="KW-1133">Transmembrane helix</keyword>
<evidence type="ECO:0000256" key="2">
    <source>
        <dbReference type="ARBA" id="ARBA00022692"/>
    </source>
</evidence>
<sequence>MFNMKNLYVVNQRYTQRRVPKCTHLLLLLSFLSLCLQTMGQYKNVPKSLPDTFNNLTGYYQALPVDYDANPNKAYPLLIFVHGVGELAGANTKNLQSLVLRNGVPKLIEQGKFPASFKVKGQDYSFIVITPQFKTWPGAGDIHRLVAYLQKQLRIDASRLYVTGISMGGGVVWGAISEVQSKAKQYAASVIVCGAYDPVPFPQLQKTIADDNTPVWALHNSNDPTVPVSYSQTWVKNINAETPAPNPAAKLTIFNAAIHDAWTKSYDPAFQENGMNVYEWMLQYTKGAVSAPPPPPPGNGNGNNGNGGSGNKRITVPTTSGRQVYYPDAMKSLKVNPGDTLCLAAGDYDYINFGNLLGTADKPIIIMNCGGLVRVGVNSTTTAASFVLSNCKYFKIEGIGDPNIEYGFDVNGTNKDGLKLFGFFLGNGTSDFDLHHAYVHDAGMFVQAKTLQQCGHPEWLDGAFVMRNVKIHHLLCRNSAWEGFYIGNTHYLWDDGTCKDMKSHHIENLEVYDNDLENVGSDGIQISMADMGTNLVHHNRLVNYAMAKNSAHGYGILCGGGSTLRIYDNRVDKGYNCGIEIFGTGINYVYNNVVSNIAFEGINVTDKLLFEPATGYIYNNTVYNTGVNGLKIYADLTTVGHKVYNNVVIAPGTNGDFPQRGYYIRGAQPIKFDTANNLNFTTVDKALLESPTSGILRPTSKSPVINAGRDMKDLGLTADMDGNARPQGGKFDAGAYEYNGVGNIVPTADAGKDIIVTLPASTAKLDGSASRDPDGKITTYAWKKLSGPVQGTLGSTNTAQTTLSGLVQGNYVFELTVTDDSGVKTTDNVLVTVQPANRKPDAEAGNDITLTLPSNTTQLYGSNSLDPDGVITDYLWKQVSGPNKATIAEADASNTDVTGLVTGIYVFELTVTDNAGATSTDQQIITVITLGGNQPPVANAGSDVSITLPTSTVSLNGSSSKDPDGSIKSYVWKQTSGSAGPIITTATDSKTNVTGLTAGTYVFQLTVTDDKGTTASDQVTVTVNGTKNDAPSANAGNDVTVSLPTSTVTLDGGASNDKDGKIDQYTWKKISGPAGGNISTPNAGKTTVTNLVAGAYVFELTVTDDDDATASDRVTVTVTGANQPPVAKAGNDITISLPQSSVQLDGSASSDADGNITDYSWVKISGPAGGTVTSPAAAKTNVTGLTQGTYVFELKVTDNDNSSITDRVTVVVSAANQAPVADAGDNLTITLPLATAHLDGSASTDKDGSISGYNWVKISGPAGGTIIDPTGRATNVTGLAAGTYVFELTVTDNDKATASARVTVTVNPANKAPLANAGSNVNISLPQNSAQLNGTGSSDPDGIISTYAWAQISGPSTAGFSAPGNSRTTVTNLIAGTYVFELTVTDDDKASAKDRVTVTVIPATASNQPPVANAGSDITITLPLATAHLVGAASSDADGTVAKYHWTRVTGPAATIISPDGKETNVTGLAAGSYVFELTVTDNDNATATDLVRVTVNPAANKLPVAAAGTDITITLPVSSIQLNGAGSNDPDGSISAYAWKKVSGPAAGTIGNAKAGITAVTGLAAGVYTFQLTVTDNEGATATDQLRVTVKAAAPTNTPPLANAGSDVSITLPQNNLLLDGDASSDADGSIKAYAWSQISGPNTATLGSRNAAITNISGLVQGFYIFELKVTDDDNATATDRVLVTVNHAPNQRPVADAGDDISITLPLTTAHLVGAASSDADGSITAYHWTKVSGPAATIIDPTGKETNVTGLVATGTYVFELTVTDNYGGTSSDEVTVTVRPAVATNKAPVAITSGDQNIRLPIDYLYVNGRSSTDADGSIKAYAWRQVSGPTAATIAHADWVETEISGMKLGTYVFELKVTDDDNATSVDRVTTTVLAAGNQEPVAITQGDQVVQLPTDNLVVNARESHDNDGSIAGFTWKQISGPSSTVISNTDQVETRISGLRQGQYVFELTVTDNNGATNSIRFTINVLTDKSHEIMDSVAMYPNPATTWMRIAVRYLGKGERLYFTVYDLNGKPQTAFSQPLTLQNLQKDLDVSGLSAGYYIMEIKDETGAFRWTGKFVKAAN</sequence>
<reference evidence="9 10" key="2">
    <citation type="submission" date="2019-09" db="EMBL/GenBank/DDBJ databases">
        <authorList>
            <person name="Jin C."/>
        </authorList>
    </citation>
    <scope>NUCLEOTIDE SEQUENCE [LARGE SCALE GENOMIC DNA]</scope>
    <source>
        <strain evidence="9 10">BN140078</strain>
    </source>
</reference>
<keyword evidence="10" id="KW-1185">Reference proteome</keyword>
<keyword evidence="4" id="KW-0472">Membrane</keyword>
<dbReference type="RefSeq" id="WP_149837313.1">
    <property type="nucleotide sequence ID" value="NZ_VUOC01000002.1"/>
</dbReference>
<comment type="caution">
    <text evidence="9">The sequence shown here is derived from an EMBL/GenBank/DDBJ whole genome shotgun (WGS) entry which is preliminary data.</text>
</comment>
<evidence type="ECO:0000313" key="10">
    <source>
        <dbReference type="Proteomes" id="UP000324611"/>
    </source>
</evidence>
<evidence type="ECO:0000256" key="6">
    <source>
        <dbReference type="SAM" id="MobiDB-lite"/>
    </source>
</evidence>
<dbReference type="CDD" id="cd00146">
    <property type="entry name" value="PKD"/>
    <property type="match status" value="2"/>
</dbReference>
<dbReference type="InterPro" id="IPR000601">
    <property type="entry name" value="PKD_dom"/>
</dbReference>
<dbReference type="EMBL" id="VUOC01000002">
    <property type="protein sequence ID" value="KAA2242441.1"/>
    <property type="molecule type" value="Genomic_DNA"/>
</dbReference>
<dbReference type="Pfam" id="PF22352">
    <property type="entry name" value="K319L-like_PKD"/>
    <property type="match status" value="13"/>
</dbReference>
<evidence type="ECO:0000256" key="1">
    <source>
        <dbReference type="ARBA" id="ARBA00004370"/>
    </source>
</evidence>
<proteinExistence type="predicted"/>
<evidence type="ECO:0000313" key="9">
    <source>
        <dbReference type="EMBL" id="KAA2242441.1"/>
    </source>
</evidence>
<dbReference type="InterPro" id="IPR039448">
    <property type="entry name" value="Beta_helix"/>
</dbReference>